<name>A0AAU9WT66_9CNID</name>
<feature type="compositionally biased region" description="Acidic residues" evidence="1">
    <location>
        <begin position="62"/>
        <end position="79"/>
    </location>
</feature>
<gene>
    <name evidence="2" type="ORF">PMEA_00011870</name>
</gene>
<evidence type="ECO:0000256" key="1">
    <source>
        <dbReference type="SAM" id="MobiDB-lite"/>
    </source>
</evidence>
<protein>
    <submittedName>
        <fullName evidence="2">Uncharacterized protein</fullName>
    </submittedName>
</protein>
<feature type="non-terminal residue" evidence="2">
    <location>
        <position position="1"/>
    </location>
</feature>
<evidence type="ECO:0000313" key="2">
    <source>
        <dbReference type="EMBL" id="CAH3125214.1"/>
    </source>
</evidence>
<sequence length="102" mass="11442">ILWLDNNDTGDKFVFSEVKNKRLISIRKPNASDRNSPYTIIDRVHIDEIITDASGGVNSDINSDDELVENEEVSEEDSTNEPPTRAFVSTRSGNSATRLELF</sequence>
<dbReference type="Proteomes" id="UP001159428">
    <property type="component" value="Unassembled WGS sequence"/>
</dbReference>
<dbReference type="EMBL" id="CALNXJ010000021">
    <property type="protein sequence ID" value="CAH3125214.1"/>
    <property type="molecule type" value="Genomic_DNA"/>
</dbReference>
<organism evidence="2 3">
    <name type="scientific">Pocillopora meandrina</name>
    <dbReference type="NCBI Taxonomy" id="46732"/>
    <lineage>
        <taxon>Eukaryota</taxon>
        <taxon>Metazoa</taxon>
        <taxon>Cnidaria</taxon>
        <taxon>Anthozoa</taxon>
        <taxon>Hexacorallia</taxon>
        <taxon>Scleractinia</taxon>
        <taxon>Astrocoeniina</taxon>
        <taxon>Pocilloporidae</taxon>
        <taxon>Pocillopora</taxon>
    </lineage>
</organism>
<reference evidence="2 3" key="1">
    <citation type="submission" date="2022-05" db="EMBL/GenBank/DDBJ databases">
        <authorList>
            <consortium name="Genoscope - CEA"/>
            <person name="William W."/>
        </authorList>
    </citation>
    <scope>NUCLEOTIDE SEQUENCE [LARGE SCALE GENOMIC DNA]</scope>
</reference>
<comment type="caution">
    <text evidence="2">The sequence shown here is derived from an EMBL/GenBank/DDBJ whole genome shotgun (WGS) entry which is preliminary data.</text>
</comment>
<evidence type="ECO:0000313" key="3">
    <source>
        <dbReference type="Proteomes" id="UP001159428"/>
    </source>
</evidence>
<feature type="compositionally biased region" description="Polar residues" evidence="1">
    <location>
        <begin position="87"/>
        <end position="102"/>
    </location>
</feature>
<proteinExistence type="predicted"/>
<dbReference type="AlphaFoldDB" id="A0AAU9WT66"/>
<feature type="region of interest" description="Disordered" evidence="1">
    <location>
        <begin position="54"/>
        <end position="102"/>
    </location>
</feature>
<accession>A0AAU9WT66</accession>
<keyword evidence="3" id="KW-1185">Reference proteome</keyword>